<protein>
    <submittedName>
        <fullName evidence="1">Uncharacterized protein</fullName>
    </submittedName>
</protein>
<organism evidence="1 2">
    <name type="scientific">Paraburkholderia piptadeniae</name>
    <dbReference type="NCBI Taxonomy" id="1701573"/>
    <lineage>
        <taxon>Bacteria</taxon>
        <taxon>Pseudomonadati</taxon>
        <taxon>Pseudomonadota</taxon>
        <taxon>Betaproteobacteria</taxon>
        <taxon>Burkholderiales</taxon>
        <taxon>Burkholderiaceae</taxon>
        <taxon>Paraburkholderia</taxon>
    </lineage>
</organism>
<gene>
    <name evidence="1" type="ORF">BN2476_470090</name>
</gene>
<dbReference type="AlphaFoldDB" id="A0A1N7SE69"/>
<keyword evidence="2" id="KW-1185">Reference proteome</keyword>
<proteinExistence type="predicted"/>
<dbReference type="EMBL" id="CYGY02000047">
    <property type="protein sequence ID" value="SIT45634.1"/>
    <property type="molecule type" value="Genomic_DNA"/>
</dbReference>
<evidence type="ECO:0000313" key="1">
    <source>
        <dbReference type="EMBL" id="SIT45634.1"/>
    </source>
</evidence>
<sequence length="55" mass="6435">MKKRKKLLRKDWLVTLERVPEINQPPRSKEGFVTDGMTFKANAHDENDASRHESV</sequence>
<comment type="caution">
    <text evidence="1">The sequence shown here is derived from an EMBL/GenBank/DDBJ whole genome shotgun (WGS) entry which is preliminary data.</text>
</comment>
<accession>A0A1N7SE69</accession>
<dbReference type="Proteomes" id="UP000195569">
    <property type="component" value="Unassembled WGS sequence"/>
</dbReference>
<name>A0A1N7SE69_9BURK</name>
<reference evidence="1" key="1">
    <citation type="submission" date="2016-12" db="EMBL/GenBank/DDBJ databases">
        <authorList>
            <person name="Moulin L."/>
        </authorList>
    </citation>
    <scope>NUCLEOTIDE SEQUENCE [LARGE SCALE GENOMIC DNA]</scope>
    <source>
        <strain evidence="1">STM 7183</strain>
    </source>
</reference>
<evidence type="ECO:0000313" key="2">
    <source>
        <dbReference type="Proteomes" id="UP000195569"/>
    </source>
</evidence>